<protein>
    <submittedName>
        <fullName evidence="9">Trihelix transcription factor GT-3b-like</fullName>
    </submittedName>
</protein>
<dbReference type="Gene3D" id="1.10.10.60">
    <property type="entry name" value="Homeodomain-like"/>
    <property type="match status" value="1"/>
</dbReference>
<keyword evidence="3" id="KW-0238">DNA-binding</keyword>
<keyword evidence="8" id="KW-1185">Reference proteome</keyword>
<keyword evidence="5" id="KW-0539">Nucleus</keyword>
<dbReference type="InterPro" id="IPR044822">
    <property type="entry name" value="Myb_DNA-bind_4"/>
</dbReference>
<evidence type="ECO:0000256" key="2">
    <source>
        <dbReference type="ARBA" id="ARBA00023015"/>
    </source>
</evidence>
<dbReference type="FunFam" id="1.10.10.60:FF:000032">
    <property type="entry name" value="Zinc finger and SCAN domain-containing 20"/>
    <property type="match status" value="1"/>
</dbReference>
<feature type="region of interest" description="Disordered" evidence="6">
    <location>
        <begin position="1"/>
        <end position="29"/>
    </location>
</feature>
<reference evidence="9" key="1">
    <citation type="submission" date="2025-08" db="UniProtKB">
        <authorList>
            <consortium name="RefSeq"/>
        </authorList>
    </citation>
    <scope>IDENTIFICATION</scope>
    <source>
        <tissue evidence="9">Fruit stalk</tissue>
    </source>
</reference>
<organism evidence="8 9">
    <name type="scientific">Durio zibethinus</name>
    <name type="common">Durian</name>
    <dbReference type="NCBI Taxonomy" id="66656"/>
    <lineage>
        <taxon>Eukaryota</taxon>
        <taxon>Viridiplantae</taxon>
        <taxon>Streptophyta</taxon>
        <taxon>Embryophyta</taxon>
        <taxon>Tracheophyta</taxon>
        <taxon>Spermatophyta</taxon>
        <taxon>Magnoliopsida</taxon>
        <taxon>eudicotyledons</taxon>
        <taxon>Gunneridae</taxon>
        <taxon>Pentapetalae</taxon>
        <taxon>rosids</taxon>
        <taxon>malvids</taxon>
        <taxon>Malvales</taxon>
        <taxon>Malvaceae</taxon>
        <taxon>Helicteroideae</taxon>
        <taxon>Durio</taxon>
    </lineage>
</organism>
<evidence type="ECO:0000256" key="6">
    <source>
        <dbReference type="SAM" id="MobiDB-lite"/>
    </source>
</evidence>
<feature type="compositionally biased region" description="Gly residues" evidence="6">
    <location>
        <begin position="18"/>
        <end position="27"/>
    </location>
</feature>
<evidence type="ECO:0000313" key="8">
    <source>
        <dbReference type="Proteomes" id="UP000515121"/>
    </source>
</evidence>
<keyword evidence="4" id="KW-0804">Transcription</keyword>
<feature type="domain" description="Myb-like" evidence="7">
    <location>
        <begin position="25"/>
        <end position="83"/>
    </location>
</feature>
<dbReference type="AlphaFoldDB" id="A0A6P5ZDG4"/>
<feature type="compositionally biased region" description="Acidic residues" evidence="6">
    <location>
        <begin position="146"/>
        <end position="160"/>
    </location>
</feature>
<dbReference type="PANTHER" id="PTHR21654:SF84">
    <property type="entry name" value="SI:DKEY-66I24.7"/>
    <property type="match status" value="1"/>
</dbReference>
<evidence type="ECO:0000256" key="4">
    <source>
        <dbReference type="ARBA" id="ARBA00023163"/>
    </source>
</evidence>
<name>A0A6P5ZDG4_DURZI</name>
<dbReference type="KEGG" id="dzi:111299457"/>
<dbReference type="CDD" id="cd12203">
    <property type="entry name" value="GT1"/>
    <property type="match status" value="1"/>
</dbReference>
<proteinExistence type="predicted"/>
<gene>
    <name evidence="9" type="primary">LOC111299457</name>
</gene>
<keyword evidence="2" id="KW-0805">Transcription regulation</keyword>
<dbReference type="PANTHER" id="PTHR21654">
    <property type="entry name" value="FI21293P1"/>
    <property type="match status" value="1"/>
</dbReference>
<dbReference type="Pfam" id="PF13837">
    <property type="entry name" value="Myb_DNA-bind_4"/>
    <property type="match status" value="1"/>
</dbReference>
<evidence type="ECO:0000259" key="7">
    <source>
        <dbReference type="PROSITE" id="PS50090"/>
    </source>
</evidence>
<accession>A0A6P5ZDG4</accession>
<evidence type="ECO:0000256" key="5">
    <source>
        <dbReference type="ARBA" id="ARBA00023242"/>
    </source>
</evidence>
<sequence length="284" mass="33432">MFGGGDSEVVGGRISSLSGGGGGGGQWGPEETRELILIRGELERDFTTAKRNKTLWEIVSARMRDRGYSRTPDQCKCKWKNLLNRYKGKETSDPENGRQFQFFEELHAVFAERAKNMQRLLLESEAGSAQAKKRMKRISTDRSSDEFSEEEDEDEDESEEERPARSISRKRKADRIVSDKSPKPNSGTSATTTGLQEMLREFFLQQQRMEIQWREMMERRARERQLFEQEWRQSMEKLERERLMVEQAWREREEQRRLREESRAERRDALLTTLLNKLINNNNL</sequence>
<comment type="subcellular location">
    <subcellularLocation>
        <location evidence="1">Nucleus</location>
    </subcellularLocation>
</comment>
<dbReference type="InterPro" id="IPR001005">
    <property type="entry name" value="SANT/Myb"/>
</dbReference>
<dbReference type="PROSITE" id="PS50090">
    <property type="entry name" value="MYB_LIKE"/>
    <property type="match status" value="1"/>
</dbReference>
<dbReference type="OrthoDB" id="691673at2759"/>
<dbReference type="RefSeq" id="XP_022750391.1">
    <property type="nucleotide sequence ID" value="XM_022894656.1"/>
</dbReference>
<dbReference type="GO" id="GO:0005634">
    <property type="term" value="C:nucleus"/>
    <property type="evidence" value="ECO:0007669"/>
    <property type="project" value="UniProtKB-SubCell"/>
</dbReference>
<dbReference type="Proteomes" id="UP000515121">
    <property type="component" value="Unplaced"/>
</dbReference>
<evidence type="ECO:0000256" key="1">
    <source>
        <dbReference type="ARBA" id="ARBA00004123"/>
    </source>
</evidence>
<evidence type="ECO:0000256" key="3">
    <source>
        <dbReference type="ARBA" id="ARBA00023125"/>
    </source>
</evidence>
<dbReference type="SMART" id="SM00717">
    <property type="entry name" value="SANT"/>
    <property type="match status" value="1"/>
</dbReference>
<dbReference type="GeneID" id="111299457"/>
<feature type="region of interest" description="Disordered" evidence="6">
    <location>
        <begin position="126"/>
        <end position="191"/>
    </location>
</feature>
<dbReference type="GO" id="GO:0006355">
    <property type="term" value="P:regulation of DNA-templated transcription"/>
    <property type="evidence" value="ECO:0007669"/>
    <property type="project" value="UniProtKB-ARBA"/>
</dbReference>
<dbReference type="GO" id="GO:0003677">
    <property type="term" value="F:DNA binding"/>
    <property type="evidence" value="ECO:0007669"/>
    <property type="project" value="UniProtKB-KW"/>
</dbReference>
<evidence type="ECO:0000313" key="9">
    <source>
        <dbReference type="RefSeq" id="XP_022750391.1"/>
    </source>
</evidence>